<keyword evidence="5" id="KW-1185">Reference proteome</keyword>
<organism evidence="4 5">
    <name type="scientific">Mycobacterium heckeshornense</name>
    <dbReference type="NCBI Taxonomy" id="110505"/>
    <lineage>
        <taxon>Bacteria</taxon>
        <taxon>Bacillati</taxon>
        <taxon>Actinomycetota</taxon>
        <taxon>Actinomycetes</taxon>
        <taxon>Mycobacteriales</taxon>
        <taxon>Mycobacteriaceae</taxon>
        <taxon>Mycobacterium</taxon>
    </lineage>
</organism>
<dbReference type="Pfam" id="PF23717">
    <property type="entry name" value="DUF7159"/>
    <property type="match status" value="1"/>
</dbReference>
<dbReference type="EMBL" id="AP024237">
    <property type="protein sequence ID" value="BCO33814.1"/>
    <property type="molecule type" value="Genomic_DNA"/>
</dbReference>
<dbReference type="InterPro" id="IPR055583">
    <property type="entry name" value="DUF7159"/>
</dbReference>
<dbReference type="PRINTS" id="PR01217">
    <property type="entry name" value="PRICHEXTENSN"/>
</dbReference>
<evidence type="ECO:0000259" key="3">
    <source>
        <dbReference type="Pfam" id="PF23717"/>
    </source>
</evidence>
<dbReference type="Proteomes" id="UP000595446">
    <property type="component" value="Chromosome"/>
</dbReference>
<evidence type="ECO:0000256" key="2">
    <source>
        <dbReference type="SAM" id="Phobius"/>
    </source>
</evidence>
<evidence type="ECO:0000256" key="1">
    <source>
        <dbReference type="SAM" id="MobiDB-lite"/>
    </source>
</evidence>
<keyword evidence="2" id="KW-0812">Transmembrane</keyword>
<feature type="domain" description="DUF7159" evidence="3">
    <location>
        <begin position="2"/>
        <end position="235"/>
    </location>
</feature>
<protein>
    <recommendedName>
        <fullName evidence="3">DUF7159 domain-containing protein</fullName>
    </recommendedName>
</protein>
<reference evidence="4 5" key="1">
    <citation type="submission" date="2020-12" db="EMBL/GenBank/DDBJ databases">
        <title>Complete genome sequence of Mycobacterium heckeshornense JCM 15655T, closely related to a pathogenic non-tuberculous mycobacterial species Mycobacterium xenopi.</title>
        <authorList>
            <person name="Yoshida M."/>
            <person name="Fukano H."/>
            <person name="Asakura T."/>
            <person name="Suzuki M."/>
            <person name="Hoshino Y."/>
        </authorList>
    </citation>
    <scope>NUCLEOTIDE SEQUENCE [LARGE SCALE GENOMIC DNA]</scope>
    <source>
        <strain evidence="4 5">JCM 15655</strain>
    </source>
</reference>
<keyword evidence="2" id="KW-1133">Transmembrane helix</keyword>
<evidence type="ECO:0000313" key="4">
    <source>
        <dbReference type="EMBL" id="BCO33814.1"/>
    </source>
</evidence>
<name>A0A7R7GPP4_9MYCO</name>
<gene>
    <name evidence="4" type="ORF">MHEC_02470</name>
</gene>
<accession>A0A7R7GPP4</accession>
<proteinExistence type="predicted"/>
<feature type="region of interest" description="Disordered" evidence="1">
    <location>
        <begin position="370"/>
        <end position="418"/>
    </location>
</feature>
<sequence>MDIVLGVSMAPETVRMVLVEGENADGATVEEDSIPVSTDGDNQDLATLTAPNQVVSAILGTRESATQGGHQLTSTGVTWTDPAEAAALRDLLAAHKMENVMLVSAFLSAAALTQSVGNAVGYNQTALLFVEPDTATLAVVDTADGSITEMQKRPLSADDAEAVRQLSEMAAAAEALESRPQGLFVVGSDVDVAMIKPQLEAATTLVVNAPDEPDMALARGAALASAHAPLFESSTVAQAYAQVPGTGVVEPGAAAPAEAVMAAPGYAGFAQGAADHDDGDMTQALAYSADPDSTANAYTAVASAEGAELVAGGAFDADVGDQRPARKPFLVAMSALTIFVVGVAALAIALALNIRPKVNDRPNLGQRMVVPTKQAPSPPQAPAPSAPAPAAPAPAPAAPAPAPAPAPAGPAPAPAPAVPAPPPVAPPPAVPVAPPAVPVAPPPAVPVAPPRVPAPANPIPGPNIPGPKLPGPGIPGPGIPGPNIPGPPIPGIGHGGGGPGIPGIGGGIPGIPHF</sequence>
<dbReference type="AlphaFoldDB" id="A0A7R7GPP4"/>
<feature type="transmembrane region" description="Helical" evidence="2">
    <location>
        <begin position="329"/>
        <end position="352"/>
    </location>
</feature>
<keyword evidence="2" id="KW-0472">Membrane</keyword>
<dbReference type="RefSeq" id="WP_201399412.1">
    <property type="nucleotide sequence ID" value="NZ_AP024237.1"/>
</dbReference>
<evidence type="ECO:0000313" key="5">
    <source>
        <dbReference type="Proteomes" id="UP000595446"/>
    </source>
</evidence>
<feature type="compositionally biased region" description="Pro residues" evidence="1">
    <location>
        <begin position="376"/>
        <end position="418"/>
    </location>
</feature>